<protein>
    <submittedName>
        <fullName evidence="1">ISAzo13 family transposase</fullName>
    </submittedName>
</protein>
<reference evidence="2" key="1">
    <citation type="submission" date="2018-04" db="EMBL/GenBank/DDBJ databases">
        <authorList>
            <person name="Cornet L."/>
        </authorList>
    </citation>
    <scope>NUCLEOTIDE SEQUENCE [LARGE SCALE GENOMIC DNA]</scope>
</reference>
<reference evidence="1 2" key="2">
    <citation type="submission" date="2018-06" db="EMBL/GenBank/DDBJ databases">
        <title>Metagenomic assembly of (sub)arctic Cyanobacteria and their associated microbiome from non-axenic cultures.</title>
        <authorList>
            <person name="Baurain D."/>
        </authorList>
    </citation>
    <scope>NUCLEOTIDE SEQUENCE [LARGE SCALE GENOMIC DNA]</scope>
    <source>
        <strain evidence="1">ULC129bin1</strain>
    </source>
</reference>
<evidence type="ECO:0000313" key="2">
    <source>
        <dbReference type="Proteomes" id="UP000249354"/>
    </source>
</evidence>
<dbReference type="Proteomes" id="UP000249354">
    <property type="component" value="Unassembled WGS sequence"/>
</dbReference>
<gene>
    <name evidence="1" type="ORF">DCF25_15820</name>
</gene>
<evidence type="ECO:0000313" key="1">
    <source>
        <dbReference type="EMBL" id="PZO13698.1"/>
    </source>
</evidence>
<dbReference type="InterPro" id="IPR011518">
    <property type="entry name" value="Transposase_36"/>
</dbReference>
<name>A0A2W4W3L0_9CYAN</name>
<dbReference type="Pfam" id="PF07592">
    <property type="entry name" value="DDE_Tnp_ISAZ013"/>
    <property type="match status" value="1"/>
</dbReference>
<organism evidence="1 2">
    <name type="scientific">Leptolyngbya foveolarum</name>
    <dbReference type="NCBI Taxonomy" id="47253"/>
    <lineage>
        <taxon>Bacteria</taxon>
        <taxon>Bacillati</taxon>
        <taxon>Cyanobacteriota</taxon>
        <taxon>Cyanophyceae</taxon>
        <taxon>Leptolyngbyales</taxon>
        <taxon>Leptolyngbyaceae</taxon>
        <taxon>Leptolyngbya group</taxon>
        <taxon>Leptolyngbya</taxon>
    </lineage>
</organism>
<sequence>STRTEKGLEVHCWLDGKTYKTGRKVTEGEMSSVRLKRNAFHGDWNYEIQPHKESTIR</sequence>
<dbReference type="EMBL" id="QBMC01000120">
    <property type="protein sequence ID" value="PZO13698.1"/>
    <property type="molecule type" value="Genomic_DNA"/>
</dbReference>
<accession>A0A2W4W3L0</accession>
<proteinExistence type="predicted"/>
<comment type="caution">
    <text evidence="1">The sequence shown here is derived from an EMBL/GenBank/DDBJ whole genome shotgun (WGS) entry which is preliminary data.</text>
</comment>
<dbReference type="AlphaFoldDB" id="A0A2W4W3L0"/>
<feature type="non-terminal residue" evidence="1">
    <location>
        <position position="1"/>
    </location>
</feature>